<dbReference type="AlphaFoldDB" id="A0A9W6C4Z9"/>
<evidence type="ECO:0000313" key="3">
    <source>
        <dbReference type="EMBL" id="GLC77824.1"/>
    </source>
</evidence>
<dbReference type="GO" id="GO:0016747">
    <property type="term" value="F:acyltransferase activity, transferring groups other than amino-acyl groups"/>
    <property type="evidence" value="ECO:0007669"/>
    <property type="project" value="InterPro"/>
</dbReference>
<name>A0A9W6C4Z9_9CHLO</name>
<comment type="caution">
    <text evidence="3">The sequence shown here is derived from an EMBL/GenBank/DDBJ whole genome shotgun (WGS) entry which is preliminary data.</text>
</comment>
<dbReference type="SUPFAM" id="SSF55729">
    <property type="entry name" value="Acyl-CoA N-acyltransferases (Nat)"/>
    <property type="match status" value="1"/>
</dbReference>
<feature type="compositionally biased region" description="Low complexity" evidence="1">
    <location>
        <begin position="150"/>
        <end position="170"/>
    </location>
</feature>
<evidence type="ECO:0000259" key="2">
    <source>
        <dbReference type="PROSITE" id="PS51186"/>
    </source>
</evidence>
<evidence type="ECO:0000313" key="4">
    <source>
        <dbReference type="Proteomes" id="UP001165080"/>
    </source>
</evidence>
<dbReference type="Proteomes" id="UP001165080">
    <property type="component" value="Unassembled WGS sequence"/>
</dbReference>
<feature type="region of interest" description="Disordered" evidence="1">
    <location>
        <begin position="149"/>
        <end position="170"/>
    </location>
</feature>
<proteinExistence type="predicted"/>
<dbReference type="InterPro" id="IPR000182">
    <property type="entry name" value="GNAT_dom"/>
</dbReference>
<protein>
    <recommendedName>
        <fullName evidence="2">N-acetyltransferase domain-containing protein</fullName>
    </recommendedName>
</protein>
<gene>
    <name evidence="3" type="primary">PSM05</name>
    <name evidence="3" type="ORF">PLESTB_000957700</name>
</gene>
<dbReference type="Pfam" id="PF00583">
    <property type="entry name" value="Acetyltransf_1"/>
    <property type="match status" value="1"/>
</dbReference>
<evidence type="ECO:0000256" key="1">
    <source>
        <dbReference type="SAM" id="MobiDB-lite"/>
    </source>
</evidence>
<dbReference type="OrthoDB" id="1912023at2759"/>
<organism evidence="3 4">
    <name type="scientific">Pleodorina starrii</name>
    <dbReference type="NCBI Taxonomy" id="330485"/>
    <lineage>
        <taxon>Eukaryota</taxon>
        <taxon>Viridiplantae</taxon>
        <taxon>Chlorophyta</taxon>
        <taxon>core chlorophytes</taxon>
        <taxon>Chlorophyceae</taxon>
        <taxon>CS clade</taxon>
        <taxon>Chlamydomonadales</taxon>
        <taxon>Volvocaceae</taxon>
        <taxon>Pleodorina</taxon>
    </lineage>
</organism>
<dbReference type="Gene3D" id="3.40.630.30">
    <property type="match status" value="1"/>
</dbReference>
<sequence>MELFSGRRSVAAFCATAAEVASSGTTPASSGPTESRPPQQTDPTGTTATAADAPAATIAAAAPPSPPSVDATFTSLSGAQSWRVRPYDNADYAAIVDVQTDSFHTSNPVPFLNALTYNNFRAEVVDALRQKTKYSHPSTFQLLVVEELPPSHTSPPHSESPACSEASSSSRVCGGGGGMLVGSVEISLMQEREVLKALPRTPLPTPTQADGGGDDDCYAYVSSMCVRTASRRRGVAQALMAAAEAQAQLWRQRRLALHVYKDNAAAVELYLRCGLRVLAEDPGWKAMLPGGRVRLLMYKEVPPVVGGEEEEVEGGRE</sequence>
<dbReference type="PANTHER" id="PTHR47443:SF3">
    <property type="entry name" value="GCN5-RELATED N-ACETYLTRANSFERASE 4, CHLOROPLASTIC"/>
    <property type="match status" value="1"/>
</dbReference>
<accession>A0A9W6C4Z9</accession>
<dbReference type="EMBL" id="BRXU01000012">
    <property type="protein sequence ID" value="GLC77824.1"/>
    <property type="molecule type" value="Genomic_DNA"/>
</dbReference>
<dbReference type="PANTHER" id="PTHR47443">
    <property type="entry name" value="ACYL-COA N-ACYLTRANSFERASES (NAT) SUPERFAMILY PROTEIN"/>
    <property type="match status" value="1"/>
</dbReference>
<reference evidence="3 4" key="1">
    <citation type="journal article" date="2023" name="Commun. Biol.">
        <title>Reorganization of the ancestral sex-determining regions during the evolution of trioecy in Pleodorina starrii.</title>
        <authorList>
            <person name="Takahashi K."/>
            <person name="Suzuki S."/>
            <person name="Kawai-Toyooka H."/>
            <person name="Yamamoto K."/>
            <person name="Hamaji T."/>
            <person name="Ootsuki R."/>
            <person name="Yamaguchi H."/>
            <person name="Kawachi M."/>
            <person name="Higashiyama T."/>
            <person name="Nozaki H."/>
        </authorList>
    </citation>
    <scope>NUCLEOTIDE SEQUENCE [LARGE SCALE GENOMIC DNA]</scope>
    <source>
        <strain evidence="3 4">NIES-4479</strain>
    </source>
</reference>
<feature type="domain" description="N-acetyltransferase" evidence="2">
    <location>
        <begin position="214"/>
        <end position="302"/>
    </location>
</feature>
<keyword evidence="4" id="KW-1185">Reference proteome</keyword>
<dbReference type="InterPro" id="IPR016181">
    <property type="entry name" value="Acyl_CoA_acyltransferase"/>
</dbReference>
<dbReference type="PROSITE" id="PS51186">
    <property type="entry name" value="GNAT"/>
    <property type="match status" value="1"/>
</dbReference>
<feature type="region of interest" description="Disordered" evidence="1">
    <location>
        <begin position="21"/>
        <end position="69"/>
    </location>
</feature>